<evidence type="ECO:0000313" key="2">
    <source>
        <dbReference type="Proteomes" id="UP000298652"/>
    </source>
</evidence>
<proteinExistence type="predicted"/>
<name>A0A4U6UP65_SETVI</name>
<dbReference type="Proteomes" id="UP000298652">
    <property type="component" value="Chromosome 5"/>
</dbReference>
<organism evidence="1 2">
    <name type="scientific">Setaria viridis</name>
    <name type="common">Green bristlegrass</name>
    <name type="synonym">Setaria italica subsp. viridis</name>
    <dbReference type="NCBI Taxonomy" id="4556"/>
    <lineage>
        <taxon>Eukaryota</taxon>
        <taxon>Viridiplantae</taxon>
        <taxon>Streptophyta</taxon>
        <taxon>Embryophyta</taxon>
        <taxon>Tracheophyta</taxon>
        <taxon>Spermatophyta</taxon>
        <taxon>Magnoliopsida</taxon>
        <taxon>Liliopsida</taxon>
        <taxon>Poales</taxon>
        <taxon>Poaceae</taxon>
        <taxon>PACMAD clade</taxon>
        <taxon>Panicoideae</taxon>
        <taxon>Panicodae</taxon>
        <taxon>Paniceae</taxon>
        <taxon>Cenchrinae</taxon>
        <taxon>Setaria</taxon>
    </lineage>
</organism>
<sequence>MTRGSSAYCLFVSRTRLHSCSSEQCARRQRCSRGWTWDNAEGTLISTWTTSRVSALQLPPEAAPNLLRMCTGLARWIHTAYKPWEAWHTELCCYKWRTLMSCTTSGLELEQLNPAGSPRPSMGDRTTEQRVATGVYLLGAVHLGYQLMPAVPSPVAAWTNRSTTVRAHIGSSLWVAYYIYI</sequence>
<protein>
    <submittedName>
        <fullName evidence="1">Uncharacterized protein</fullName>
    </submittedName>
</protein>
<gene>
    <name evidence="1" type="ORF">SEVIR_5G045250v2</name>
</gene>
<dbReference type="EMBL" id="CM016556">
    <property type="protein sequence ID" value="TKW12577.1"/>
    <property type="molecule type" value="Genomic_DNA"/>
</dbReference>
<dbReference type="Gramene" id="TKW12577">
    <property type="protein sequence ID" value="TKW12577"/>
    <property type="gene ID" value="SEVIR_5G045250v2"/>
</dbReference>
<accession>A0A4U6UP65</accession>
<keyword evidence="2" id="KW-1185">Reference proteome</keyword>
<dbReference type="AlphaFoldDB" id="A0A4U6UP65"/>
<evidence type="ECO:0000313" key="1">
    <source>
        <dbReference type="EMBL" id="TKW12577.1"/>
    </source>
</evidence>
<reference evidence="1" key="1">
    <citation type="submission" date="2019-03" db="EMBL/GenBank/DDBJ databases">
        <title>WGS assembly of Setaria viridis.</title>
        <authorList>
            <person name="Huang P."/>
            <person name="Jenkins J."/>
            <person name="Grimwood J."/>
            <person name="Barry K."/>
            <person name="Healey A."/>
            <person name="Mamidi S."/>
            <person name="Sreedasyam A."/>
            <person name="Shu S."/>
            <person name="Feldman M."/>
            <person name="Wu J."/>
            <person name="Yu Y."/>
            <person name="Chen C."/>
            <person name="Johnson J."/>
            <person name="Rokhsar D."/>
            <person name="Baxter I."/>
            <person name="Schmutz J."/>
            <person name="Brutnell T."/>
            <person name="Kellogg E."/>
        </authorList>
    </citation>
    <scope>NUCLEOTIDE SEQUENCE [LARGE SCALE GENOMIC DNA]</scope>
</reference>